<dbReference type="Proteomes" id="UP000230292">
    <property type="component" value="Unassembled WGS sequence"/>
</dbReference>
<evidence type="ECO:0000256" key="1">
    <source>
        <dbReference type="SAM" id="Phobius"/>
    </source>
</evidence>
<keyword evidence="1" id="KW-1133">Transmembrane helix</keyword>
<reference evidence="2 3" key="1">
    <citation type="submission" date="2017-09" db="EMBL/GenBank/DDBJ databases">
        <title>Depth-based differentiation of microbial function through sediment-hosted aquifers and enrichment of novel symbionts in the deep terrestrial subsurface.</title>
        <authorList>
            <person name="Probst A.J."/>
            <person name="Ladd B."/>
            <person name="Jarett J.K."/>
            <person name="Geller-Mcgrath D.E."/>
            <person name="Sieber C.M."/>
            <person name="Emerson J.B."/>
            <person name="Anantharaman K."/>
            <person name="Thomas B.C."/>
            <person name="Malmstrom R."/>
            <person name="Stieglmeier M."/>
            <person name="Klingl A."/>
            <person name="Woyke T."/>
            <person name="Ryan C.M."/>
            <person name="Banfield J.F."/>
        </authorList>
    </citation>
    <scope>NUCLEOTIDE SEQUENCE [LARGE SCALE GENOMIC DNA]</scope>
    <source>
        <strain evidence="2">CG15_BIG_FIL_POST_REV_8_21_14_020_45_12</strain>
    </source>
</reference>
<dbReference type="AlphaFoldDB" id="A0A2M7H2A0"/>
<name>A0A2M7H2A0_9BACT</name>
<evidence type="ECO:0000313" key="3">
    <source>
        <dbReference type="Proteomes" id="UP000230292"/>
    </source>
</evidence>
<gene>
    <name evidence="2" type="ORF">COW24_05820</name>
</gene>
<organism evidence="2 3">
    <name type="scientific">Candidatus Kerfeldbacteria bacterium CG15_BIG_FIL_POST_REV_8_21_14_020_45_12</name>
    <dbReference type="NCBI Taxonomy" id="2014247"/>
    <lineage>
        <taxon>Bacteria</taxon>
        <taxon>Candidatus Kerfeldiibacteriota</taxon>
    </lineage>
</organism>
<evidence type="ECO:0008006" key="4">
    <source>
        <dbReference type="Google" id="ProtNLM"/>
    </source>
</evidence>
<comment type="caution">
    <text evidence="2">The sequence shown here is derived from an EMBL/GenBank/DDBJ whole genome shotgun (WGS) entry which is preliminary data.</text>
</comment>
<dbReference type="EMBL" id="PFGC01000060">
    <property type="protein sequence ID" value="PIW36353.1"/>
    <property type="molecule type" value="Genomic_DNA"/>
</dbReference>
<feature type="transmembrane region" description="Helical" evidence="1">
    <location>
        <begin position="20"/>
        <end position="43"/>
    </location>
</feature>
<keyword evidence="1" id="KW-0472">Membrane</keyword>
<sequence>MYHFNLLPIEKQKVTRWWMIRAQLNLGFVLVNLAIIGLIALFWQGNRLIAQAQIESDNILNQLQNVQQPQFEKHADVQTLNSRILALRTIQLEHPPLLLDIQELAKSLSDGIVVVNIQLNYEENLVTISGNAKTRDNLELFQKGIEANNDFTVKEFPFGAFAQSTDIPFTIVLNIKNTSVPL</sequence>
<proteinExistence type="predicted"/>
<keyword evidence="1" id="KW-0812">Transmembrane</keyword>
<evidence type="ECO:0000313" key="2">
    <source>
        <dbReference type="EMBL" id="PIW36353.1"/>
    </source>
</evidence>
<accession>A0A2M7H2A0</accession>
<protein>
    <recommendedName>
        <fullName evidence="4">Fimbrial assembly protein</fullName>
    </recommendedName>
</protein>